<dbReference type="Pfam" id="PF00512">
    <property type="entry name" value="HisKA"/>
    <property type="match status" value="1"/>
</dbReference>
<dbReference type="InterPro" id="IPR036890">
    <property type="entry name" value="HATPase_C_sf"/>
</dbReference>
<feature type="chain" id="PRO_5030932559" description="histidine kinase" evidence="12">
    <location>
        <begin position="33"/>
        <end position="678"/>
    </location>
</feature>
<sequence>MNGYIWKMKRRGAGLAAVFALCCLIVSGCAAAGNEERRPKASGGLLDLTEWSLARDGVVPMDGDWRFSGYGRQEDPHEGMLAVPGTWGVRESEDMAPGSKSAGIYRLTLEGLPSGESLAIRLPNISTSYRLFIDGKPAIHRGEAGRAESDTTPYQLPGTVYFSSNGSRAELRLDVSNYHHRTGGIRTSLVLGTAEQINQLEFRKQAQEMVVLGCLLMIGIYHLGLYALRRRELANLYFALLCLCVAGRMSVIGEGFLMHMLPSLTWTASGKIEYTCFVLSGLFGFAYFRQMYPREIARLWVRCAGAAAIVLVGATWSLTVLQFSSVVVAYQIYILILCVATLAGVIAASIRRREGAKLALTGVAGLVATVVNDILFYNGWWRSPDMVSFGLLFLITMNSFMISLRFSRTFVRAEQLSTELKEWNNLLEERITARTEELVRMEQSRRQLVSNISHDLRTPMTLLQGYLEALRDGVISEQAQRDATIRAMLTKVEGLNELIQDLFELSILEARRAQMTYVVVRLPDWLKRLRSEYEMESREKGIVFRCEAEGEGVAQAEVRIDEHRMDRVFANLIYNAMRHTPKGGEIRLAFGVRAEKDEVYVHVSDTGSGIHPDDLPHIFERFYKNDKSRHSSSGGSGLGLSIAREIVETHGGRISAENREEGGSRFRIALPRYRTGGQ</sequence>
<keyword evidence="11" id="KW-1133">Transmembrane helix</keyword>
<dbReference type="InterPro" id="IPR004358">
    <property type="entry name" value="Sig_transdc_His_kin-like_C"/>
</dbReference>
<dbReference type="Gene3D" id="1.10.287.130">
    <property type="match status" value="1"/>
</dbReference>
<comment type="subcellular location">
    <subcellularLocation>
        <location evidence="2">Cell membrane</location>
        <topology evidence="2">Multi-pass membrane protein</topology>
    </subcellularLocation>
</comment>
<comment type="catalytic activity">
    <reaction evidence="1">
        <text>ATP + protein L-histidine = ADP + protein N-phospho-L-histidine.</text>
        <dbReference type="EC" id="2.7.13.3"/>
    </reaction>
</comment>
<evidence type="ECO:0000256" key="1">
    <source>
        <dbReference type="ARBA" id="ARBA00000085"/>
    </source>
</evidence>
<dbReference type="InterPro" id="IPR011623">
    <property type="entry name" value="7TMR_DISM_rcpt_extracell_dom1"/>
</dbReference>
<dbReference type="SUPFAM" id="SSF47384">
    <property type="entry name" value="Homodimeric domain of signal transducing histidine kinase"/>
    <property type="match status" value="1"/>
</dbReference>
<evidence type="ECO:0000256" key="10">
    <source>
        <dbReference type="ARBA" id="ARBA00023136"/>
    </source>
</evidence>
<organism evidence="14 15">
    <name type="scientific">Cohnella nanjingensis</name>
    <dbReference type="NCBI Taxonomy" id="1387779"/>
    <lineage>
        <taxon>Bacteria</taxon>
        <taxon>Bacillati</taxon>
        <taxon>Bacillota</taxon>
        <taxon>Bacilli</taxon>
        <taxon>Bacillales</taxon>
        <taxon>Paenibacillaceae</taxon>
        <taxon>Cohnella</taxon>
    </lineage>
</organism>
<dbReference type="PANTHER" id="PTHR45453">
    <property type="entry name" value="PHOSPHATE REGULON SENSOR PROTEIN PHOR"/>
    <property type="match status" value="1"/>
</dbReference>
<dbReference type="PROSITE" id="PS50109">
    <property type="entry name" value="HIS_KIN"/>
    <property type="match status" value="1"/>
</dbReference>
<keyword evidence="6" id="KW-0547">Nucleotide-binding</keyword>
<dbReference type="InterPro" id="IPR005467">
    <property type="entry name" value="His_kinase_dom"/>
</dbReference>
<evidence type="ECO:0000256" key="3">
    <source>
        <dbReference type="ARBA" id="ARBA00012438"/>
    </source>
</evidence>
<dbReference type="Pfam" id="PF02518">
    <property type="entry name" value="HATPase_c"/>
    <property type="match status" value="1"/>
</dbReference>
<feature type="domain" description="Histidine kinase" evidence="13">
    <location>
        <begin position="451"/>
        <end position="674"/>
    </location>
</feature>
<keyword evidence="12" id="KW-0732">Signal</keyword>
<evidence type="ECO:0000256" key="12">
    <source>
        <dbReference type="SAM" id="SignalP"/>
    </source>
</evidence>
<feature type="signal peptide" evidence="12">
    <location>
        <begin position="1"/>
        <end position="32"/>
    </location>
</feature>
<evidence type="ECO:0000256" key="11">
    <source>
        <dbReference type="SAM" id="Phobius"/>
    </source>
</evidence>
<dbReference type="SMART" id="SM00387">
    <property type="entry name" value="HATPase_c"/>
    <property type="match status" value="1"/>
</dbReference>
<feature type="transmembrane region" description="Helical" evidence="11">
    <location>
        <begin position="209"/>
        <end position="228"/>
    </location>
</feature>
<evidence type="ECO:0000256" key="6">
    <source>
        <dbReference type="ARBA" id="ARBA00022741"/>
    </source>
</evidence>
<gene>
    <name evidence="14" type="ORF">H7C19_00070</name>
</gene>
<comment type="caution">
    <text evidence="14">The sequence shown here is derived from an EMBL/GenBank/DDBJ whole genome shotgun (WGS) entry which is preliminary data.</text>
</comment>
<dbReference type="InterPro" id="IPR003594">
    <property type="entry name" value="HATPase_dom"/>
</dbReference>
<protein>
    <recommendedName>
        <fullName evidence="3">histidine kinase</fullName>
        <ecNumber evidence="3">2.7.13.3</ecNumber>
    </recommendedName>
</protein>
<dbReference type="EC" id="2.7.13.3" evidence="3"/>
<evidence type="ECO:0000256" key="5">
    <source>
        <dbReference type="ARBA" id="ARBA00022679"/>
    </source>
</evidence>
<dbReference type="Pfam" id="PF07695">
    <property type="entry name" value="7TMR-DISM_7TM"/>
    <property type="match status" value="1"/>
</dbReference>
<feature type="transmembrane region" description="Helical" evidence="11">
    <location>
        <begin position="327"/>
        <end position="346"/>
    </location>
</feature>
<dbReference type="InterPro" id="IPR050351">
    <property type="entry name" value="BphY/WalK/GraS-like"/>
</dbReference>
<feature type="transmembrane region" description="Helical" evidence="11">
    <location>
        <begin position="300"/>
        <end position="321"/>
    </location>
</feature>
<evidence type="ECO:0000256" key="7">
    <source>
        <dbReference type="ARBA" id="ARBA00022777"/>
    </source>
</evidence>
<feature type="transmembrane region" description="Helical" evidence="11">
    <location>
        <begin position="235"/>
        <end position="252"/>
    </location>
</feature>
<dbReference type="GO" id="GO:0004721">
    <property type="term" value="F:phosphoprotein phosphatase activity"/>
    <property type="evidence" value="ECO:0007669"/>
    <property type="project" value="TreeGrafter"/>
</dbReference>
<dbReference type="SUPFAM" id="SSF55874">
    <property type="entry name" value="ATPase domain of HSP90 chaperone/DNA topoisomerase II/histidine kinase"/>
    <property type="match status" value="1"/>
</dbReference>
<dbReference type="SMART" id="SM00388">
    <property type="entry name" value="HisKA"/>
    <property type="match status" value="1"/>
</dbReference>
<dbReference type="PROSITE" id="PS51257">
    <property type="entry name" value="PROKAR_LIPOPROTEIN"/>
    <property type="match status" value="1"/>
</dbReference>
<feature type="transmembrane region" description="Helical" evidence="11">
    <location>
        <begin position="386"/>
        <end position="406"/>
    </location>
</feature>
<keyword evidence="5" id="KW-0808">Transferase</keyword>
<reference evidence="14 15" key="1">
    <citation type="submission" date="2020-08" db="EMBL/GenBank/DDBJ databases">
        <title>Cohnella phylogeny.</title>
        <authorList>
            <person name="Dunlap C."/>
        </authorList>
    </citation>
    <scope>NUCLEOTIDE SEQUENCE [LARGE SCALE GENOMIC DNA]</scope>
    <source>
        <strain evidence="14 15">DSM 28246</strain>
    </source>
</reference>
<evidence type="ECO:0000313" key="15">
    <source>
        <dbReference type="Proteomes" id="UP000547209"/>
    </source>
</evidence>
<name>A0A7X0RKN7_9BACL</name>
<evidence type="ECO:0000256" key="8">
    <source>
        <dbReference type="ARBA" id="ARBA00022840"/>
    </source>
</evidence>
<dbReference type="GO" id="GO:0005524">
    <property type="term" value="F:ATP binding"/>
    <property type="evidence" value="ECO:0007669"/>
    <property type="project" value="UniProtKB-KW"/>
</dbReference>
<keyword evidence="4" id="KW-0597">Phosphoprotein</keyword>
<dbReference type="CDD" id="cd00082">
    <property type="entry name" value="HisKA"/>
    <property type="match status" value="1"/>
</dbReference>
<dbReference type="GO" id="GO:0005886">
    <property type="term" value="C:plasma membrane"/>
    <property type="evidence" value="ECO:0007669"/>
    <property type="project" value="UniProtKB-SubCell"/>
</dbReference>
<keyword evidence="7 14" id="KW-0418">Kinase</keyword>
<dbReference type="Proteomes" id="UP000547209">
    <property type="component" value="Unassembled WGS sequence"/>
</dbReference>
<evidence type="ECO:0000313" key="14">
    <source>
        <dbReference type="EMBL" id="MBB6669073.1"/>
    </source>
</evidence>
<dbReference type="CDD" id="cd00075">
    <property type="entry name" value="HATPase"/>
    <property type="match status" value="1"/>
</dbReference>
<dbReference type="FunFam" id="3.30.565.10:FF:000006">
    <property type="entry name" value="Sensor histidine kinase WalK"/>
    <property type="match status" value="1"/>
</dbReference>
<dbReference type="GO" id="GO:0000155">
    <property type="term" value="F:phosphorelay sensor kinase activity"/>
    <property type="evidence" value="ECO:0007669"/>
    <property type="project" value="InterPro"/>
</dbReference>
<evidence type="ECO:0000256" key="9">
    <source>
        <dbReference type="ARBA" id="ARBA00023012"/>
    </source>
</evidence>
<accession>A0A7X0RKN7</accession>
<dbReference type="Gene3D" id="3.30.565.10">
    <property type="entry name" value="Histidine kinase-like ATPase, C-terminal domain"/>
    <property type="match status" value="1"/>
</dbReference>
<evidence type="ECO:0000256" key="2">
    <source>
        <dbReference type="ARBA" id="ARBA00004651"/>
    </source>
</evidence>
<dbReference type="FunFam" id="1.10.287.130:FF:000001">
    <property type="entry name" value="Two-component sensor histidine kinase"/>
    <property type="match status" value="1"/>
</dbReference>
<keyword evidence="15" id="KW-1185">Reference proteome</keyword>
<proteinExistence type="predicted"/>
<keyword evidence="9" id="KW-0902">Two-component regulatory system</keyword>
<keyword evidence="11" id="KW-0812">Transmembrane</keyword>
<keyword evidence="10 11" id="KW-0472">Membrane</keyword>
<dbReference type="AlphaFoldDB" id="A0A7X0RKN7"/>
<dbReference type="InterPro" id="IPR036097">
    <property type="entry name" value="HisK_dim/P_sf"/>
</dbReference>
<dbReference type="RefSeq" id="WP_185140524.1">
    <property type="nucleotide sequence ID" value="NZ_JACJVP010000001.1"/>
</dbReference>
<dbReference type="PANTHER" id="PTHR45453:SF1">
    <property type="entry name" value="PHOSPHATE REGULON SENSOR PROTEIN PHOR"/>
    <property type="match status" value="1"/>
</dbReference>
<keyword evidence="8" id="KW-0067">ATP-binding</keyword>
<dbReference type="InterPro" id="IPR003661">
    <property type="entry name" value="HisK_dim/P_dom"/>
</dbReference>
<dbReference type="EMBL" id="JACJVP010000001">
    <property type="protein sequence ID" value="MBB6669073.1"/>
    <property type="molecule type" value="Genomic_DNA"/>
</dbReference>
<feature type="transmembrane region" description="Helical" evidence="11">
    <location>
        <begin position="358"/>
        <end position="380"/>
    </location>
</feature>
<evidence type="ECO:0000256" key="4">
    <source>
        <dbReference type="ARBA" id="ARBA00022553"/>
    </source>
</evidence>
<dbReference type="PRINTS" id="PR00344">
    <property type="entry name" value="BCTRLSENSOR"/>
</dbReference>
<evidence type="ECO:0000259" key="13">
    <source>
        <dbReference type="PROSITE" id="PS50109"/>
    </source>
</evidence>
<dbReference type="GO" id="GO:0016036">
    <property type="term" value="P:cellular response to phosphate starvation"/>
    <property type="evidence" value="ECO:0007669"/>
    <property type="project" value="TreeGrafter"/>
</dbReference>
<feature type="transmembrane region" description="Helical" evidence="11">
    <location>
        <begin position="272"/>
        <end position="288"/>
    </location>
</feature>